<dbReference type="PANTHER" id="PTHR33570:SF9">
    <property type="entry name" value="BLL4600 PROTEIN"/>
    <property type="match status" value="1"/>
</dbReference>
<dbReference type="Pfam" id="PF02627">
    <property type="entry name" value="CMD"/>
    <property type="match status" value="1"/>
</dbReference>
<dbReference type="Proteomes" id="UP000310168">
    <property type="component" value="Unassembled WGS sequence"/>
</dbReference>
<dbReference type="EMBL" id="SJDU01000161">
    <property type="protein sequence ID" value="TKZ35107.1"/>
    <property type="molecule type" value="Genomic_DNA"/>
</dbReference>
<proteinExistence type="predicted"/>
<reference evidence="2 3" key="1">
    <citation type="journal article" date="2019" name="Anaerobe">
        <title>Brachyspira catarrhinii sp. nov., an anaerobic intestinal spirochaete isolated from vervet monkeys may have been misidentified as Brachyspira aalborgi in previous studies.</title>
        <authorList>
            <person name="Phillips N.D."/>
            <person name="La T."/>
            <person name="Hampson D.J."/>
        </authorList>
    </citation>
    <scope>NUCLEOTIDE SEQUENCE [LARGE SCALE GENOMIC DNA]</scope>
    <source>
        <strain evidence="2 3">Z12</strain>
    </source>
</reference>
<dbReference type="Gene3D" id="1.20.1290.10">
    <property type="entry name" value="AhpD-like"/>
    <property type="match status" value="1"/>
</dbReference>
<evidence type="ECO:0000313" key="3">
    <source>
        <dbReference type="Proteomes" id="UP000310168"/>
    </source>
</evidence>
<feature type="domain" description="Carboxymuconolactone decarboxylase-like" evidence="1">
    <location>
        <begin position="32"/>
        <end position="114"/>
    </location>
</feature>
<sequence length="121" mass="13751">MSINDNDKTNKKTKLSKNAVTDGRDYLGDFAPLFASINDDILFGQVWSREKELSPRDRSLITIAALMGAGVMDKSMKSHIERAKENGITKEEMVEIITQLSFYTGWSKGWVMFSFAMEIYK</sequence>
<evidence type="ECO:0000259" key="1">
    <source>
        <dbReference type="Pfam" id="PF02627"/>
    </source>
</evidence>
<accession>A0ABY2TQE4</accession>
<protein>
    <submittedName>
        <fullName evidence="2">Carboxymuconolactone decarboxylase family protein</fullName>
    </submittedName>
</protein>
<organism evidence="2 3">
    <name type="scientific">Brachyspira catarrhinii</name>
    <dbReference type="NCBI Taxonomy" id="2528966"/>
    <lineage>
        <taxon>Bacteria</taxon>
        <taxon>Pseudomonadati</taxon>
        <taxon>Spirochaetota</taxon>
        <taxon>Spirochaetia</taxon>
        <taxon>Brachyspirales</taxon>
        <taxon>Brachyspiraceae</taxon>
        <taxon>Brachyspira</taxon>
    </lineage>
</organism>
<evidence type="ECO:0000313" key="2">
    <source>
        <dbReference type="EMBL" id="TKZ35107.1"/>
    </source>
</evidence>
<dbReference type="InterPro" id="IPR003779">
    <property type="entry name" value="CMD-like"/>
</dbReference>
<name>A0ABY2TQE4_9SPIR</name>
<dbReference type="RefSeq" id="WP_137998412.1">
    <property type="nucleotide sequence ID" value="NZ_SJDU01000161.1"/>
</dbReference>
<dbReference type="InterPro" id="IPR029032">
    <property type="entry name" value="AhpD-like"/>
</dbReference>
<dbReference type="SUPFAM" id="SSF69118">
    <property type="entry name" value="AhpD-like"/>
    <property type="match status" value="1"/>
</dbReference>
<keyword evidence="3" id="KW-1185">Reference proteome</keyword>
<dbReference type="InterPro" id="IPR052512">
    <property type="entry name" value="4CMD/NDH-1_regulator"/>
</dbReference>
<comment type="caution">
    <text evidence="2">The sequence shown here is derived from an EMBL/GenBank/DDBJ whole genome shotgun (WGS) entry which is preliminary data.</text>
</comment>
<dbReference type="PANTHER" id="PTHR33570">
    <property type="entry name" value="4-CARBOXYMUCONOLACTONE DECARBOXYLASE FAMILY PROTEIN"/>
    <property type="match status" value="1"/>
</dbReference>
<gene>
    <name evidence="2" type="ORF">EZH24_07005</name>
</gene>